<organism evidence="1">
    <name type="scientific">Eutreptiella gymnastica</name>
    <dbReference type="NCBI Taxonomy" id="73025"/>
    <lineage>
        <taxon>Eukaryota</taxon>
        <taxon>Discoba</taxon>
        <taxon>Euglenozoa</taxon>
        <taxon>Euglenida</taxon>
        <taxon>Spirocuta</taxon>
        <taxon>Euglenophyceae</taxon>
        <taxon>Eutreptiales</taxon>
        <taxon>Eutreptiaceae</taxon>
        <taxon>Eutreptiella</taxon>
    </lineage>
</organism>
<gene>
    <name evidence="1" type="ORF">EGYM00392_LOCUS3879</name>
</gene>
<evidence type="ECO:0000313" key="1">
    <source>
        <dbReference type="EMBL" id="CAD8992832.1"/>
    </source>
</evidence>
<proteinExistence type="predicted"/>
<sequence length="164" mass="17529">MPLFWTYAKGRAARGGGDTIHSVNTCTCGDCQLNKCLDNIDPNRTEPELNPDRSNIKGFLQVWRCQIKAPNGPKPGFGFTTGQARARGLGLVAGVTGSGWESPSPPALEKAATHFDPHLRGMGGQGALAGRVGGTLLPEEGLICMEACSALKWSQWWQLGFKCS</sequence>
<dbReference type="EMBL" id="HBGA01010251">
    <property type="protein sequence ID" value="CAD8992832.1"/>
    <property type="molecule type" value="Transcribed_RNA"/>
</dbReference>
<protein>
    <submittedName>
        <fullName evidence="1">Uncharacterized protein</fullName>
    </submittedName>
</protein>
<name>A0A7S1HW73_9EUGL</name>
<accession>A0A7S1HW73</accession>
<reference evidence="1" key="1">
    <citation type="submission" date="2021-01" db="EMBL/GenBank/DDBJ databases">
        <authorList>
            <person name="Corre E."/>
            <person name="Pelletier E."/>
            <person name="Niang G."/>
            <person name="Scheremetjew M."/>
            <person name="Finn R."/>
            <person name="Kale V."/>
            <person name="Holt S."/>
            <person name="Cochrane G."/>
            <person name="Meng A."/>
            <person name="Brown T."/>
            <person name="Cohen L."/>
        </authorList>
    </citation>
    <scope>NUCLEOTIDE SEQUENCE</scope>
    <source>
        <strain evidence="1">NIES-381</strain>
    </source>
</reference>
<dbReference type="AlphaFoldDB" id="A0A7S1HW73"/>